<accession>A0A7J8MJC6</accession>
<dbReference type="EMBL" id="JABEZX010000009">
    <property type="protein sequence ID" value="MBA0564710.1"/>
    <property type="molecule type" value="Genomic_DNA"/>
</dbReference>
<proteinExistence type="predicted"/>
<sequence length="70" mass="8295">MGAYEGKIGAFMGERWRPFATWKLIPEYIKHLRKFINAMEKKSITKPDKEIDSKPSFTEEESNHNKCFRT</sequence>
<evidence type="ECO:0000256" key="1">
    <source>
        <dbReference type="SAM" id="MobiDB-lite"/>
    </source>
</evidence>
<name>A0A7J8MJC6_9ROSI</name>
<dbReference type="AlphaFoldDB" id="A0A7J8MJC6"/>
<protein>
    <submittedName>
        <fullName evidence="2">Uncharacterized protein</fullName>
    </submittedName>
</protein>
<organism evidence="2 3">
    <name type="scientific">Gossypium lobatum</name>
    <dbReference type="NCBI Taxonomy" id="34289"/>
    <lineage>
        <taxon>Eukaryota</taxon>
        <taxon>Viridiplantae</taxon>
        <taxon>Streptophyta</taxon>
        <taxon>Embryophyta</taxon>
        <taxon>Tracheophyta</taxon>
        <taxon>Spermatophyta</taxon>
        <taxon>Magnoliopsida</taxon>
        <taxon>eudicotyledons</taxon>
        <taxon>Gunneridae</taxon>
        <taxon>Pentapetalae</taxon>
        <taxon>rosids</taxon>
        <taxon>malvids</taxon>
        <taxon>Malvales</taxon>
        <taxon>Malvaceae</taxon>
        <taxon>Malvoideae</taxon>
        <taxon>Gossypium</taxon>
    </lineage>
</organism>
<evidence type="ECO:0000313" key="2">
    <source>
        <dbReference type="EMBL" id="MBA0564710.1"/>
    </source>
</evidence>
<reference evidence="2 3" key="1">
    <citation type="journal article" date="2019" name="Genome Biol. Evol.">
        <title>Insights into the evolution of the New World diploid cottons (Gossypium, subgenus Houzingenia) based on genome sequencing.</title>
        <authorList>
            <person name="Grover C.E."/>
            <person name="Arick M.A. 2nd"/>
            <person name="Thrash A."/>
            <person name="Conover J.L."/>
            <person name="Sanders W.S."/>
            <person name="Peterson D.G."/>
            <person name="Frelichowski J.E."/>
            <person name="Scheffler J.A."/>
            <person name="Scheffler B.E."/>
            <person name="Wendel J.F."/>
        </authorList>
    </citation>
    <scope>NUCLEOTIDE SEQUENCE [LARGE SCALE GENOMIC DNA]</scope>
    <source>
        <strain evidence="2">157</strain>
        <tissue evidence="2">Leaf</tissue>
    </source>
</reference>
<comment type="caution">
    <text evidence="2">The sequence shown here is derived from an EMBL/GenBank/DDBJ whole genome shotgun (WGS) entry which is preliminary data.</text>
</comment>
<evidence type="ECO:0000313" key="3">
    <source>
        <dbReference type="Proteomes" id="UP000593572"/>
    </source>
</evidence>
<gene>
    <name evidence="2" type="ORF">Golob_009627</name>
</gene>
<feature type="region of interest" description="Disordered" evidence="1">
    <location>
        <begin position="46"/>
        <end position="70"/>
    </location>
</feature>
<dbReference type="Proteomes" id="UP000593572">
    <property type="component" value="Unassembled WGS sequence"/>
</dbReference>
<feature type="non-terminal residue" evidence="2">
    <location>
        <position position="70"/>
    </location>
</feature>
<keyword evidence="3" id="KW-1185">Reference proteome</keyword>